<feature type="non-terminal residue" evidence="1">
    <location>
        <position position="115"/>
    </location>
</feature>
<sequence length="115" mass="13540">MGKRGEALLAEDDGRWMLLVRLTGAGIGENMRGEGRIGAATGSGCFWCHFWWKRHHHMMVIHRRRRRNKRWVWVWLSTEIHGREKEEEESLGVFRFRQREEGAKGRDVRERGAAA</sequence>
<protein>
    <submittedName>
        <fullName evidence="1">Uncharacterized protein</fullName>
    </submittedName>
</protein>
<accession>A0ABS8VAY1</accession>
<dbReference type="Proteomes" id="UP000823775">
    <property type="component" value="Unassembled WGS sequence"/>
</dbReference>
<comment type="caution">
    <text evidence="1">The sequence shown here is derived from an EMBL/GenBank/DDBJ whole genome shotgun (WGS) entry which is preliminary data.</text>
</comment>
<reference evidence="1 2" key="1">
    <citation type="journal article" date="2021" name="BMC Genomics">
        <title>Datura genome reveals duplications of psychoactive alkaloid biosynthetic genes and high mutation rate following tissue culture.</title>
        <authorList>
            <person name="Rajewski A."/>
            <person name="Carter-House D."/>
            <person name="Stajich J."/>
            <person name="Litt A."/>
        </authorList>
    </citation>
    <scope>NUCLEOTIDE SEQUENCE [LARGE SCALE GENOMIC DNA]</scope>
    <source>
        <strain evidence="1">AR-01</strain>
    </source>
</reference>
<proteinExistence type="predicted"/>
<gene>
    <name evidence="1" type="ORF">HAX54_031074</name>
</gene>
<evidence type="ECO:0000313" key="1">
    <source>
        <dbReference type="EMBL" id="MCD9643507.1"/>
    </source>
</evidence>
<organism evidence="1 2">
    <name type="scientific">Datura stramonium</name>
    <name type="common">Jimsonweed</name>
    <name type="synonym">Common thornapple</name>
    <dbReference type="NCBI Taxonomy" id="4076"/>
    <lineage>
        <taxon>Eukaryota</taxon>
        <taxon>Viridiplantae</taxon>
        <taxon>Streptophyta</taxon>
        <taxon>Embryophyta</taxon>
        <taxon>Tracheophyta</taxon>
        <taxon>Spermatophyta</taxon>
        <taxon>Magnoliopsida</taxon>
        <taxon>eudicotyledons</taxon>
        <taxon>Gunneridae</taxon>
        <taxon>Pentapetalae</taxon>
        <taxon>asterids</taxon>
        <taxon>lamiids</taxon>
        <taxon>Solanales</taxon>
        <taxon>Solanaceae</taxon>
        <taxon>Solanoideae</taxon>
        <taxon>Datureae</taxon>
        <taxon>Datura</taxon>
    </lineage>
</organism>
<evidence type="ECO:0000313" key="2">
    <source>
        <dbReference type="Proteomes" id="UP000823775"/>
    </source>
</evidence>
<keyword evidence="2" id="KW-1185">Reference proteome</keyword>
<name>A0ABS8VAY1_DATST</name>
<dbReference type="EMBL" id="JACEIK010003909">
    <property type="protein sequence ID" value="MCD9643507.1"/>
    <property type="molecule type" value="Genomic_DNA"/>
</dbReference>